<dbReference type="SUPFAM" id="SSF57845">
    <property type="entry name" value="B-box zinc-binding domain"/>
    <property type="match status" value="1"/>
</dbReference>
<feature type="compositionally biased region" description="Basic and acidic residues" evidence="4">
    <location>
        <begin position="106"/>
        <end position="145"/>
    </location>
</feature>
<protein>
    <recommendedName>
        <fullName evidence="5">B30.2/SPRY domain-containing protein</fullName>
    </recommendedName>
</protein>
<feature type="region of interest" description="Disordered" evidence="4">
    <location>
        <begin position="768"/>
        <end position="787"/>
    </location>
</feature>
<dbReference type="GO" id="GO:0008270">
    <property type="term" value="F:zinc ion binding"/>
    <property type="evidence" value="ECO:0007669"/>
    <property type="project" value="UniProtKB-KW"/>
</dbReference>
<dbReference type="InterPro" id="IPR013320">
    <property type="entry name" value="ConA-like_dom_sf"/>
</dbReference>
<dbReference type="SMART" id="SM00449">
    <property type="entry name" value="SPRY"/>
    <property type="match status" value="1"/>
</dbReference>
<dbReference type="PRINTS" id="PR01407">
    <property type="entry name" value="BUTYPHLNCDUF"/>
</dbReference>
<dbReference type="InterPro" id="IPR003877">
    <property type="entry name" value="SPRY_dom"/>
</dbReference>
<dbReference type="Gene3D" id="3.30.160.60">
    <property type="entry name" value="Classic Zinc Finger"/>
    <property type="match status" value="1"/>
</dbReference>
<evidence type="ECO:0000256" key="3">
    <source>
        <dbReference type="SAM" id="Coils"/>
    </source>
</evidence>
<comment type="caution">
    <text evidence="6">The sequence shown here is derived from an EMBL/GenBank/DDBJ whole genome shotgun (WGS) entry which is preliminary data.</text>
</comment>
<keyword evidence="1" id="KW-0863">Zinc-finger</keyword>
<feature type="compositionally biased region" description="Acidic residues" evidence="4">
    <location>
        <begin position="293"/>
        <end position="309"/>
    </location>
</feature>
<feature type="domain" description="B30.2/SPRY" evidence="5">
    <location>
        <begin position="508"/>
        <end position="768"/>
    </location>
</feature>
<name>A0AAV6GUK8_9TELE</name>
<sequence length="787" mass="89738">MELEYPQFHFPGGERELERQHCWDCGGEDDRLVRINGERSGEGNEEDCGREREEEEALKCFRRYEREVSGEGNLWHNGEKEECETEERGDREGVGRGEEGGGGGVSREENGIRSRESEAEMCRGEEVKTGKEREDGRGGDTRRGDEEEEEEVYSGFEEKRGATGGGEQIEEQEENGEREEEEQGEREEEEQGERDEEEGNWKKNGECSTVEEKKNSCTDEVEEEEVEREIKREGDGRKEERRDKQQDNINGREEHDVQDKERDEEKEVEEEDEERQVEGEKYEEEDDGRRDEEECNENEEEFEEEDEDGACVAEVKGESECPECLRRPVLYCVDEQLPLCWACGLSEPHDGHTVCAPEEALQDSRVEVSISMQPIFQSLKNLKRVQETYRHMAKHLPSQSAQTERQIQDQFEELRRFLRREEEARVAAVREEQERKARALRERAERMRGEVRELLHALRASQMEMEMEGEDNGLHFLQNYKKTLKRVWKVNQSPEKSYDSLIDVPKHVGNLRFRVWEKMKEICPYSPVTLDPNTAGPFLLVSGDLTSVRNSGVDIDADGDILDADDNNRLPDNPERFTSCGEMLACEVISISESAQRQPLRGRSRSRSLGFGVGRGCRRPAGADAADSAYTSWVVDVGDNSNWMVGVARRSVSRKSPVAACPENGRWALSLRRSCYEASESPAAPLPLSFCGERGRRLQGPADTAPGLRRVKVRVSHGSGRVCFTDADRHTHLYTFSHTAAGESLQPYVSTACHCRYPLRVLPASVTVTTSRQGPGGEDEEEEEEDE</sequence>
<dbReference type="PANTHER" id="PTHR24103">
    <property type="entry name" value="E3 UBIQUITIN-PROTEIN LIGASE TRIM"/>
    <property type="match status" value="1"/>
</dbReference>
<dbReference type="SMART" id="SM00589">
    <property type="entry name" value="PRY"/>
    <property type="match status" value="1"/>
</dbReference>
<feature type="compositionally biased region" description="Basic and acidic residues" evidence="4">
    <location>
        <begin position="86"/>
        <end position="99"/>
    </location>
</feature>
<evidence type="ECO:0000259" key="5">
    <source>
        <dbReference type="PROSITE" id="PS50188"/>
    </source>
</evidence>
<keyword evidence="1" id="KW-0479">Metal-binding</keyword>
<dbReference type="InterPro" id="IPR043136">
    <property type="entry name" value="B30.2/SPRY_sf"/>
</dbReference>
<keyword evidence="3" id="KW-0175">Coiled coil</keyword>
<gene>
    <name evidence="6" type="ORF">AALO_G00096130</name>
</gene>
<feature type="compositionally biased region" description="Acidic residues" evidence="4">
    <location>
        <begin position="168"/>
        <end position="198"/>
    </location>
</feature>
<evidence type="ECO:0000313" key="6">
    <source>
        <dbReference type="EMBL" id="KAG5278184.1"/>
    </source>
</evidence>
<feature type="compositionally biased region" description="Basic and acidic residues" evidence="4">
    <location>
        <begin position="199"/>
        <end position="217"/>
    </location>
</feature>
<dbReference type="SMART" id="SM00336">
    <property type="entry name" value="BBOX"/>
    <property type="match status" value="1"/>
</dbReference>
<dbReference type="AlphaFoldDB" id="A0AAV6GUK8"/>
<proteinExistence type="predicted"/>
<evidence type="ECO:0000256" key="2">
    <source>
        <dbReference type="ARBA" id="ARBA00022833"/>
    </source>
</evidence>
<keyword evidence="7" id="KW-1185">Reference proteome</keyword>
<dbReference type="Proteomes" id="UP000823561">
    <property type="component" value="Chromosome 7"/>
</dbReference>
<keyword evidence="2" id="KW-0862">Zinc</keyword>
<dbReference type="InterPro" id="IPR050143">
    <property type="entry name" value="TRIM/RBCC"/>
</dbReference>
<dbReference type="EMBL" id="JADWDJ010000007">
    <property type="protein sequence ID" value="KAG5278184.1"/>
    <property type="molecule type" value="Genomic_DNA"/>
</dbReference>
<dbReference type="InterPro" id="IPR006574">
    <property type="entry name" value="PRY"/>
</dbReference>
<dbReference type="InterPro" id="IPR000315">
    <property type="entry name" value="Znf_B-box"/>
</dbReference>
<feature type="compositionally biased region" description="Acidic residues" evidence="4">
    <location>
        <begin position="266"/>
        <end position="286"/>
    </location>
</feature>
<feature type="region of interest" description="Disordered" evidence="4">
    <location>
        <begin position="71"/>
        <end position="310"/>
    </location>
</feature>
<dbReference type="PROSITE" id="PS50188">
    <property type="entry name" value="B302_SPRY"/>
    <property type="match status" value="1"/>
</dbReference>
<evidence type="ECO:0000313" key="7">
    <source>
        <dbReference type="Proteomes" id="UP000823561"/>
    </source>
</evidence>
<dbReference type="SUPFAM" id="SSF49899">
    <property type="entry name" value="Concanavalin A-like lectins/glucanases"/>
    <property type="match status" value="2"/>
</dbReference>
<dbReference type="InterPro" id="IPR003879">
    <property type="entry name" value="Butyrophylin_SPRY"/>
</dbReference>
<dbReference type="Gene3D" id="2.60.120.920">
    <property type="match status" value="2"/>
</dbReference>
<feature type="coiled-coil region" evidence="3">
    <location>
        <begin position="430"/>
        <end position="457"/>
    </location>
</feature>
<evidence type="ECO:0000256" key="1">
    <source>
        <dbReference type="ARBA" id="ARBA00022771"/>
    </source>
</evidence>
<accession>A0AAV6GUK8</accession>
<feature type="compositionally biased region" description="Basic and acidic residues" evidence="4">
    <location>
        <begin position="228"/>
        <end position="265"/>
    </location>
</feature>
<dbReference type="InterPro" id="IPR001870">
    <property type="entry name" value="B30.2/SPRY"/>
</dbReference>
<dbReference type="Pfam" id="PF13765">
    <property type="entry name" value="PRY"/>
    <property type="match status" value="1"/>
</dbReference>
<feature type="compositionally biased region" description="Acidic residues" evidence="4">
    <location>
        <begin position="777"/>
        <end position="787"/>
    </location>
</feature>
<dbReference type="Pfam" id="PF00643">
    <property type="entry name" value="zf-B_box"/>
    <property type="match status" value="1"/>
</dbReference>
<organism evidence="6 7">
    <name type="scientific">Alosa alosa</name>
    <name type="common">allis shad</name>
    <dbReference type="NCBI Taxonomy" id="278164"/>
    <lineage>
        <taxon>Eukaryota</taxon>
        <taxon>Metazoa</taxon>
        <taxon>Chordata</taxon>
        <taxon>Craniata</taxon>
        <taxon>Vertebrata</taxon>
        <taxon>Euteleostomi</taxon>
        <taxon>Actinopterygii</taxon>
        <taxon>Neopterygii</taxon>
        <taxon>Teleostei</taxon>
        <taxon>Clupei</taxon>
        <taxon>Clupeiformes</taxon>
        <taxon>Clupeoidei</taxon>
        <taxon>Clupeidae</taxon>
        <taxon>Alosa</taxon>
    </lineage>
</organism>
<reference evidence="6" key="1">
    <citation type="submission" date="2020-10" db="EMBL/GenBank/DDBJ databases">
        <title>Chromosome-scale genome assembly of the Allis shad, Alosa alosa.</title>
        <authorList>
            <person name="Margot Z."/>
            <person name="Christophe K."/>
            <person name="Cabau C."/>
            <person name="Louis A."/>
            <person name="Berthelot C."/>
            <person name="Parey E."/>
            <person name="Roest Crollius H."/>
            <person name="Montfort J."/>
            <person name="Robinson-Rechavi M."/>
            <person name="Bucao C."/>
            <person name="Bouchez O."/>
            <person name="Gislard M."/>
            <person name="Lluch J."/>
            <person name="Milhes M."/>
            <person name="Lampietro C."/>
            <person name="Lopez Roques C."/>
            <person name="Donnadieu C."/>
            <person name="Braasch I."/>
            <person name="Desvignes T."/>
            <person name="Postlethwait J."/>
            <person name="Bobe J."/>
            <person name="Guiguen Y."/>
        </authorList>
    </citation>
    <scope>NUCLEOTIDE SEQUENCE</scope>
    <source>
        <strain evidence="6">M-15738</strain>
        <tissue evidence="6">Blood</tissue>
    </source>
</reference>
<evidence type="ECO:0000256" key="4">
    <source>
        <dbReference type="SAM" id="MobiDB-lite"/>
    </source>
</evidence>
<dbReference type="Pfam" id="PF00622">
    <property type="entry name" value="SPRY"/>
    <property type="match status" value="1"/>
</dbReference>